<dbReference type="Pfam" id="PF13672">
    <property type="entry name" value="PP2C_2"/>
    <property type="match status" value="1"/>
</dbReference>
<dbReference type="CDD" id="cd00143">
    <property type="entry name" value="PP2Cc"/>
    <property type="match status" value="1"/>
</dbReference>
<feature type="compositionally biased region" description="Acidic residues" evidence="1">
    <location>
        <begin position="28"/>
        <end position="44"/>
    </location>
</feature>
<evidence type="ECO:0000256" key="2">
    <source>
        <dbReference type="SAM" id="Phobius"/>
    </source>
</evidence>
<dbReference type="SMART" id="SM00331">
    <property type="entry name" value="PP2C_SIG"/>
    <property type="match status" value="1"/>
</dbReference>
<dbReference type="RefSeq" id="WP_231062885.1">
    <property type="nucleotide sequence ID" value="NZ_JAJNOR010000005.1"/>
</dbReference>
<protein>
    <submittedName>
        <fullName evidence="4">Protein phosphatase 2C domain-containing protein</fullName>
    </submittedName>
</protein>
<dbReference type="AlphaFoldDB" id="A0AAP2RKE4"/>
<keyword evidence="2" id="KW-0472">Membrane</keyword>
<comment type="caution">
    <text evidence="4">The sequence shown here is derived from an EMBL/GenBank/DDBJ whole genome shotgun (WGS) entry which is preliminary data.</text>
</comment>
<dbReference type="GO" id="GO:0004722">
    <property type="term" value="F:protein serine/threonine phosphatase activity"/>
    <property type="evidence" value="ECO:0007669"/>
    <property type="project" value="InterPro"/>
</dbReference>
<feature type="transmembrane region" description="Helical" evidence="2">
    <location>
        <begin position="70"/>
        <end position="89"/>
    </location>
</feature>
<feature type="region of interest" description="Disordered" evidence="1">
    <location>
        <begin position="18"/>
        <end position="62"/>
    </location>
</feature>
<accession>A0AAP2RKE4</accession>
<dbReference type="PROSITE" id="PS51746">
    <property type="entry name" value="PPM_2"/>
    <property type="match status" value="1"/>
</dbReference>
<evidence type="ECO:0000259" key="3">
    <source>
        <dbReference type="PROSITE" id="PS51746"/>
    </source>
</evidence>
<proteinExistence type="predicted"/>
<keyword evidence="2" id="KW-1133">Transmembrane helix</keyword>
<dbReference type="InterPro" id="IPR015655">
    <property type="entry name" value="PP2C"/>
</dbReference>
<evidence type="ECO:0000256" key="1">
    <source>
        <dbReference type="SAM" id="MobiDB-lite"/>
    </source>
</evidence>
<dbReference type="Gene3D" id="3.60.40.10">
    <property type="entry name" value="PPM-type phosphatase domain"/>
    <property type="match status" value="1"/>
</dbReference>
<dbReference type="EMBL" id="JAJNOR010000005">
    <property type="protein sequence ID" value="MCD2493023.1"/>
    <property type="molecule type" value="Genomic_DNA"/>
</dbReference>
<name>A0AAP2RKE4_9FIRM</name>
<dbReference type="Proteomes" id="UP001299265">
    <property type="component" value="Unassembled WGS sequence"/>
</dbReference>
<keyword evidence="5" id="KW-1185">Reference proteome</keyword>
<dbReference type="SUPFAM" id="SSF81606">
    <property type="entry name" value="PP2C-like"/>
    <property type="match status" value="1"/>
</dbReference>
<gene>
    <name evidence="4" type="ORF">LQE92_10345</name>
</gene>
<keyword evidence="2" id="KW-0812">Transmembrane</keyword>
<feature type="domain" description="PPM-type phosphatase" evidence="3">
    <location>
        <begin position="128"/>
        <end position="381"/>
    </location>
</feature>
<evidence type="ECO:0000313" key="4">
    <source>
        <dbReference type="EMBL" id="MCD2493023.1"/>
    </source>
</evidence>
<organism evidence="4 5">
    <name type="scientific">Lientehia hominis</name>
    <dbReference type="NCBI Taxonomy" id="2897778"/>
    <lineage>
        <taxon>Bacteria</taxon>
        <taxon>Bacillati</taxon>
        <taxon>Bacillota</taxon>
        <taxon>Clostridia</taxon>
        <taxon>Lachnospirales</taxon>
        <taxon>Lachnospiraceae</taxon>
        <taxon>Lientehia</taxon>
    </lineage>
</organism>
<dbReference type="PANTHER" id="PTHR47992">
    <property type="entry name" value="PROTEIN PHOSPHATASE"/>
    <property type="match status" value="1"/>
</dbReference>
<dbReference type="InterPro" id="IPR036457">
    <property type="entry name" value="PPM-type-like_dom_sf"/>
</dbReference>
<dbReference type="InterPro" id="IPR001932">
    <property type="entry name" value="PPM-type_phosphatase-like_dom"/>
</dbReference>
<sequence>MGEKIGIMFLGAGTADDWLSGTPFGTEAGEESSAEAGSEGEEAGPAEALETASEPGEGDPKGKGNGISSAWIWFLGAGILLLLAALLLYRAFFRKKRSVRECEDSSEGEELGRAADVRMPACPPVPVTVSHIGNLHHIGGREEQQDSFAISDVTNSTLCEKRGSFAVVADGMGGLSNGARISAIVTSSMMSRFEEGNREEFRGEREIPMELLQMVQNAEREALRFLGTSHEQSGSTVVAAWIYAGRLYFISVGDSRICLLRNGTVTILNREHTYGSELDEMAARGEIPIKEARENVQRHALTSYIGIEPLEKIDRNIHGLPLLPGDKILLMSDGVFGTISEKEILKAAVQDAAVMAQDLQAMVLSHRRSGQDNFTAVILQCE</sequence>
<evidence type="ECO:0000313" key="5">
    <source>
        <dbReference type="Proteomes" id="UP001299265"/>
    </source>
</evidence>
<reference evidence="4 5" key="1">
    <citation type="submission" date="2021-11" db="EMBL/GenBank/DDBJ databases">
        <title>Lacrimispora sp. nov. NSJ-141 isolated from human feces.</title>
        <authorList>
            <person name="Abdugheni R."/>
        </authorList>
    </citation>
    <scope>NUCLEOTIDE SEQUENCE [LARGE SCALE GENOMIC DNA]</scope>
    <source>
        <strain evidence="4 5">NSJ-141</strain>
    </source>
</reference>
<dbReference type="SMART" id="SM00332">
    <property type="entry name" value="PP2Cc"/>
    <property type="match status" value="1"/>
</dbReference>